<accession>A0ACC1YJ83</accession>
<comment type="caution">
    <text evidence="1">The sequence shown here is derived from an EMBL/GenBank/DDBJ whole genome shotgun (WGS) entry which is preliminary data.</text>
</comment>
<dbReference type="Proteomes" id="UP001164539">
    <property type="component" value="Chromosome 3"/>
</dbReference>
<organism evidence="1 2">
    <name type="scientific">Melia azedarach</name>
    <name type="common">Chinaberry tree</name>
    <dbReference type="NCBI Taxonomy" id="155640"/>
    <lineage>
        <taxon>Eukaryota</taxon>
        <taxon>Viridiplantae</taxon>
        <taxon>Streptophyta</taxon>
        <taxon>Embryophyta</taxon>
        <taxon>Tracheophyta</taxon>
        <taxon>Spermatophyta</taxon>
        <taxon>Magnoliopsida</taxon>
        <taxon>eudicotyledons</taxon>
        <taxon>Gunneridae</taxon>
        <taxon>Pentapetalae</taxon>
        <taxon>rosids</taxon>
        <taxon>malvids</taxon>
        <taxon>Sapindales</taxon>
        <taxon>Meliaceae</taxon>
        <taxon>Melia</taxon>
    </lineage>
</organism>
<sequence length="466" mass="54048">MIYSRKRRAVMEVFPPKLRKLWKYWDIRLVILLSLIFQIALMLLGNRRKQNSKLWIRIVLWCAYLASDSVATFALGIISNNLTDLYDYEKSKTLDPSTELTAFWAPFLLMHLGGADTITAYALEDNELWLRHLLGLIVHSAIALFVFLMAWSTSSHLSILSTPMLLVGLIKYGERTWALRSASIDKLRDSLLFVDDQFLLSEEDDFQTRLSAKISEQEQESPVEPPFPVDFSVINGNSNSILSEQCKLCTAYGFQESTKRLFFDSIPISLSEKIAESVYRYLSFENAFKLLEMELGFIYDLFYSKAQLLYTPCGFALRIITFFLTSSVLVLFTFLVHRNKYSEVDICITFLLLVAAIVMEIYSLFSIISSDRFIVWSSMHSKKTSILQAIGSRSSPKHRWSNKMHQLSLLSLFFDEKPLPYRHILKLLHINHKKLEKQWYLSKKQVSKDLKELIFFFSSRMINKNA</sequence>
<reference evidence="1 2" key="1">
    <citation type="journal article" date="2023" name="Science">
        <title>Complex scaffold remodeling in plant triterpene biosynthesis.</title>
        <authorList>
            <person name="De La Pena R."/>
            <person name="Hodgson H."/>
            <person name="Liu J.C."/>
            <person name="Stephenson M.J."/>
            <person name="Martin A.C."/>
            <person name="Owen C."/>
            <person name="Harkess A."/>
            <person name="Leebens-Mack J."/>
            <person name="Jimenez L.E."/>
            <person name="Osbourn A."/>
            <person name="Sattely E.S."/>
        </authorList>
    </citation>
    <scope>NUCLEOTIDE SEQUENCE [LARGE SCALE GENOMIC DNA]</scope>
    <source>
        <strain evidence="2">cv. JPN11</strain>
        <tissue evidence="1">Leaf</tissue>
    </source>
</reference>
<name>A0ACC1YJ83_MELAZ</name>
<evidence type="ECO:0000313" key="1">
    <source>
        <dbReference type="EMBL" id="KAJ4723588.1"/>
    </source>
</evidence>
<gene>
    <name evidence="1" type="ORF">OWV82_006941</name>
</gene>
<dbReference type="EMBL" id="CM051396">
    <property type="protein sequence ID" value="KAJ4723588.1"/>
    <property type="molecule type" value="Genomic_DNA"/>
</dbReference>
<keyword evidence="2" id="KW-1185">Reference proteome</keyword>
<proteinExistence type="predicted"/>
<protein>
    <submittedName>
        <fullName evidence="1">DUF594 family protein</fullName>
    </submittedName>
</protein>
<evidence type="ECO:0000313" key="2">
    <source>
        <dbReference type="Proteomes" id="UP001164539"/>
    </source>
</evidence>